<feature type="DNA-binding region" description="H-T-H motif" evidence="5">
    <location>
        <begin position="37"/>
        <end position="56"/>
    </location>
</feature>
<keyword evidence="4" id="KW-0804">Transcription</keyword>
<dbReference type="PROSITE" id="PS50977">
    <property type="entry name" value="HTH_TETR_2"/>
    <property type="match status" value="1"/>
</dbReference>
<evidence type="ECO:0000259" key="6">
    <source>
        <dbReference type="PROSITE" id="PS50977"/>
    </source>
</evidence>
<gene>
    <name evidence="7" type="ORF">K8F61_15880</name>
</gene>
<dbReference type="PANTHER" id="PTHR30055:SF175">
    <property type="entry name" value="HTH-TYPE TRANSCRIPTIONAL REPRESSOR KSTR2"/>
    <property type="match status" value="1"/>
</dbReference>
<dbReference type="Gene3D" id="1.10.10.60">
    <property type="entry name" value="Homeodomain-like"/>
    <property type="match status" value="1"/>
</dbReference>
<organism evidence="7 8">
    <name type="scientific">Microbacterium resistens</name>
    <dbReference type="NCBI Taxonomy" id="156977"/>
    <lineage>
        <taxon>Bacteria</taxon>
        <taxon>Bacillati</taxon>
        <taxon>Actinomycetota</taxon>
        <taxon>Actinomycetes</taxon>
        <taxon>Micrococcales</taxon>
        <taxon>Microbacteriaceae</taxon>
        <taxon>Microbacterium</taxon>
    </lineage>
</organism>
<sequence>MAMNPRTTRGEQSSERREQILSIAAHLISQRGYSATTVRDIADEAGILSGSLYHHFSSKEAILQEILRTFMTDLYGRFEQIVAESSGPRETLDRLIEHAFETVVSKPDAVGLYQNESSFLATQPGFEFVKENSLQIESLWLGQIREGQRQGVFRDTLDAPIAYRFIRDSVWSTVAWYRPSGTHTAASLTENYLDLLHGGLLVD</sequence>
<dbReference type="InterPro" id="IPR036271">
    <property type="entry name" value="Tet_transcr_reg_TetR-rel_C_sf"/>
</dbReference>
<dbReference type="Pfam" id="PF17932">
    <property type="entry name" value="TetR_C_24"/>
    <property type="match status" value="1"/>
</dbReference>
<evidence type="ECO:0000256" key="5">
    <source>
        <dbReference type="PROSITE-ProRule" id="PRU00335"/>
    </source>
</evidence>
<dbReference type="SUPFAM" id="SSF46689">
    <property type="entry name" value="Homeodomain-like"/>
    <property type="match status" value="1"/>
</dbReference>
<evidence type="ECO:0000313" key="7">
    <source>
        <dbReference type="EMBL" id="UGS26103.1"/>
    </source>
</evidence>
<keyword evidence="8" id="KW-1185">Reference proteome</keyword>
<reference evidence="7 8" key="1">
    <citation type="submission" date="2023-01" db="EMBL/GenBank/DDBJ databases">
        <title>Characterization of estradiol degrading bacteria Microbacterium sp. MZT7 and reveal degrading genes through genome analysis.</title>
        <authorList>
            <person name="Hao P."/>
            <person name="Gao Y."/>
        </authorList>
    </citation>
    <scope>NUCLEOTIDE SEQUENCE [LARGE SCALE GENOMIC DNA]</scope>
    <source>
        <strain evidence="7 8">MZT7</strain>
    </source>
</reference>
<name>A0ABY3RPW0_9MICO</name>
<proteinExistence type="predicted"/>
<keyword evidence="2" id="KW-0805">Transcription regulation</keyword>
<keyword evidence="1" id="KW-0678">Repressor</keyword>
<evidence type="ECO:0000256" key="1">
    <source>
        <dbReference type="ARBA" id="ARBA00022491"/>
    </source>
</evidence>
<dbReference type="Pfam" id="PF00440">
    <property type="entry name" value="TetR_N"/>
    <property type="match status" value="1"/>
</dbReference>
<dbReference type="InterPro" id="IPR050109">
    <property type="entry name" value="HTH-type_TetR-like_transc_reg"/>
</dbReference>
<dbReference type="Proteomes" id="UP001199642">
    <property type="component" value="Chromosome"/>
</dbReference>
<evidence type="ECO:0000256" key="4">
    <source>
        <dbReference type="ARBA" id="ARBA00023163"/>
    </source>
</evidence>
<feature type="domain" description="HTH tetR-type" evidence="6">
    <location>
        <begin position="14"/>
        <end position="74"/>
    </location>
</feature>
<dbReference type="SUPFAM" id="SSF48498">
    <property type="entry name" value="Tetracyclin repressor-like, C-terminal domain"/>
    <property type="match status" value="1"/>
</dbReference>
<dbReference type="EMBL" id="CP082781">
    <property type="protein sequence ID" value="UGS26103.1"/>
    <property type="molecule type" value="Genomic_DNA"/>
</dbReference>
<evidence type="ECO:0000256" key="2">
    <source>
        <dbReference type="ARBA" id="ARBA00023015"/>
    </source>
</evidence>
<accession>A0ABY3RPW0</accession>
<evidence type="ECO:0000313" key="8">
    <source>
        <dbReference type="Proteomes" id="UP001199642"/>
    </source>
</evidence>
<dbReference type="InterPro" id="IPR001647">
    <property type="entry name" value="HTH_TetR"/>
</dbReference>
<dbReference type="Gene3D" id="1.10.357.10">
    <property type="entry name" value="Tetracycline Repressor, domain 2"/>
    <property type="match status" value="1"/>
</dbReference>
<evidence type="ECO:0000256" key="3">
    <source>
        <dbReference type="ARBA" id="ARBA00023125"/>
    </source>
</evidence>
<dbReference type="InterPro" id="IPR009057">
    <property type="entry name" value="Homeodomain-like_sf"/>
</dbReference>
<dbReference type="PRINTS" id="PR00455">
    <property type="entry name" value="HTHTETR"/>
</dbReference>
<protein>
    <submittedName>
        <fullName evidence="7">TetR/AcrR family transcriptional regulator</fullName>
    </submittedName>
</protein>
<dbReference type="PANTHER" id="PTHR30055">
    <property type="entry name" value="HTH-TYPE TRANSCRIPTIONAL REGULATOR RUTR"/>
    <property type="match status" value="1"/>
</dbReference>
<dbReference type="RefSeq" id="WP_157517844.1">
    <property type="nucleotide sequence ID" value="NZ_CP082781.1"/>
</dbReference>
<dbReference type="InterPro" id="IPR041490">
    <property type="entry name" value="KstR2_TetR_C"/>
</dbReference>
<keyword evidence="3 5" id="KW-0238">DNA-binding</keyword>